<feature type="transmembrane region" description="Helical" evidence="1">
    <location>
        <begin position="88"/>
        <end position="106"/>
    </location>
</feature>
<sequence length="314" mass="35111">MTSQDEVLREIKKKRQVIWLAILFFGLCGIVGLLGGGILLTVIGFGFVAAGVVGLDKLKGFGQDIRDYHPGQGFRYFRKTKEGKLKQLTLSQCGLAIIALLCVFFRISVDEALVSGIAGILFIQYYLKRRIHLHTPIDEASLFELEELGIIASKDIVRALYKDFESWDQVQKGNKILLVTQDSFVCVIMESKIDAIRMECRMKDIRKLGVIEHGKQGEGLLVSMGTLDNRIMRVMLDGASFQDSPEEFFKQFLQALDEALASISEPAEHRRATIELQKGEAARSGVRINIRELDLFGQEASAWTAPANRIASEK</sequence>
<gene>
    <name evidence="2" type="ORF">DFP98_10857</name>
</gene>
<evidence type="ECO:0000313" key="2">
    <source>
        <dbReference type="EMBL" id="RED83214.1"/>
    </source>
</evidence>
<keyword evidence="1" id="KW-0812">Transmembrane</keyword>
<keyword evidence="3" id="KW-1185">Reference proteome</keyword>
<reference evidence="2 3" key="1">
    <citation type="submission" date="2018-07" db="EMBL/GenBank/DDBJ databases">
        <title>Genomic Encyclopedia of Type Strains, Phase III (KMG-III): the genomes of soil and plant-associated and newly described type strains.</title>
        <authorList>
            <person name="Whitman W."/>
        </authorList>
    </citation>
    <scope>NUCLEOTIDE SEQUENCE [LARGE SCALE GENOMIC DNA]</scope>
    <source>
        <strain evidence="2 3">CECT 7287</strain>
    </source>
</reference>
<dbReference type="AlphaFoldDB" id="A0A3D9K9L4"/>
<accession>A0A3D9K9L4</accession>
<organism evidence="2 3">
    <name type="scientific">Cohnella phaseoli</name>
    <dbReference type="NCBI Taxonomy" id="456490"/>
    <lineage>
        <taxon>Bacteria</taxon>
        <taxon>Bacillati</taxon>
        <taxon>Bacillota</taxon>
        <taxon>Bacilli</taxon>
        <taxon>Bacillales</taxon>
        <taxon>Paenibacillaceae</taxon>
        <taxon>Cohnella</taxon>
    </lineage>
</organism>
<dbReference type="OrthoDB" id="2678330at2"/>
<protein>
    <submittedName>
        <fullName evidence="2">Uncharacterized protein</fullName>
    </submittedName>
</protein>
<dbReference type="EMBL" id="QRDZ01000008">
    <property type="protein sequence ID" value="RED83214.1"/>
    <property type="molecule type" value="Genomic_DNA"/>
</dbReference>
<feature type="transmembrane region" description="Helical" evidence="1">
    <location>
        <begin position="112"/>
        <end position="127"/>
    </location>
</feature>
<evidence type="ECO:0000313" key="3">
    <source>
        <dbReference type="Proteomes" id="UP000256977"/>
    </source>
</evidence>
<name>A0A3D9K9L4_9BACL</name>
<dbReference type="RefSeq" id="WP_116060822.1">
    <property type="nucleotide sequence ID" value="NZ_QRDZ01000008.1"/>
</dbReference>
<dbReference type="Proteomes" id="UP000256977">
    <property type="component" value="Unassembled WGS sequence"/>
</dbReference>
<evidence type="ECO:0000256" key="1">
    <source>
        <dbReference type="SAM" id="Phobius"/>
    </source>
</evidence>
<comment type="caution">
    <text evidence="2">The sequence shown here is derived from an EMBL/GenBank/DDBJ whole genome shotgun (WGS) entry which is preliminary data.</text>
</comment>
<proteinExistence type="predicted"/>
<feature type="transmembrane region" description="Helical" evidence="1">
    <location>
        <begin position="17"/>
        <end position="34"/>
    </location>
</feature>
<keyword evidence="1" id="KW-0472">Membrane</keyword>
<keyword evidence="1" id="KW-1133">Transmembrane helix</keyword>